<comment type="caution">
    <text evidence="4">The sequence shown here is derived from an EMBL/GenBank/DDBJ whole genome shotgun (WGS) entry which is preliminary data.</text>
</comment>
<feature type="compositionally biased region" description="Polar residues" evidence="2">
    <location>
        <begin position="15"/>
        <end position="28"/>
    </location>
</feature>
<keyword evidence="1" id="KW-0862">Zinc</keyword>
<accession>A0AAD9RMT3</accession>
<dbReference type="SUPFAM" id="SSF57667">
    <property type="entry name" value="beta-beta-alpha zinc fingers"/>
    <property type="match status" value="1"/>
</dbReference>
<feature type="domain" description="C2H2-type" evidence="3">
    <location>
        <begin position="189"/>
        <end position="216"/>
    </location>
</feature>
<feature type="region of interest" description="Disordered" evidence="2">
    <location>
        <begin position="152"/>
        <end position="176"/>
    </location>
</feature>
<organism evidence="4 5">
    <name type="scientific">Odynerus spinipes</name>
    <dbReference type="NCBI Taxonomy" id="1348599"/>
    <lineage>
        <taxon>Eukaryota</taxon>
        <taxon>Metazoa</taxon>
        <taxon>Ecdysozoa</taxon>
        <taxon>Arthropoda</taxon>
        <taxon>Hexapoda</taxon>
        <taxon>Insecta</taxon>
        <taxon>Pterygota</taxon>
        <taxon>Neoptera</taxon>
        <taxon>Endopterygota</taxon>
        <taxon>Hymenoptera</taxon>
        <taxon>Apocrita</taxon>
        <taxon>Aculeata</taxon>
        <taxon>Vespoidea</taxon>
        <taxon>Vespidae</taxon>
        <taxon>Eumeninae</taxon>
        <taxon>Odynerus</taxon>
    </lineage>
</organism>
<dbReference type="PROSITE" id="PS00028">
    <property type="entry name" value="ZINC_FINGER_C2H2_1"/>
    <property type="match status" value="1"/>
</dbReference>
<feature type="compositionally biased region" description="Basic residues" evidence="2">
    <location>
        <begin position="155"/>
        <end position="169"/>
    </location>
</feature>
<evidence type="ECO:0000256" key="2">
    <source>
        <dbReference type="SAM" id="MobiDB-lite"/>
    </source>
</evidence>
<gene>
    <name evidence="4" type="ORF">KPH14_004714</name>
</gene>
<dbReference type="InterPro" id="IPR036236">
    <property type="entry name" value="Znf_C2H2_sf"/>
</dbReference>
<reference evidence="4" key="2">
    <citation type="journal article" date="2023" name="Commun. Biol.">
        <title>Intrasexual cuticular hydrocarbon dimorphism in a wasp sheds light on hydrocarbon biosynthesis genes in Hymenoptera.</title>
        <authorList>
            <person name="Moris V.C."/>
            <person name="Podsiadlowski L."/>
            <person name="Martin S."/>
            <person name="Oeyen J.P."/>
            <person name="Donath A."/>
            <person name="Petersen M."/>
            <person name="Wilbrandt J."/>
            <person name="Misof B."/>
            <person name="Liedtke D."/>
            <person name="Thamm M."/>
            <person name="Scheiner R."/>
            <person name="Schmitt T."/>
            <person name="Niehuis O."/>
        </authorList>
    </citation>
    <scope>NUCLEOTIDE SEQUENCE</scope>
    <source>
        <strain evidence="4">GBR_01_08_01A</strain>
    </source>
</reference>
<evidence type="ECO:0000259" key="3">
    <source>
        <dbReference type="PROSITE" id="PS50157"/>
    </source>
</evidence>
<sequence length="240" mass="28635">MTTSSCEAEKYSDSLVDQNSNVQSKASKISLSDPLEEWELTDVRDIEFNRIFEKMETLIAEWIQETSCRLSRVSVTNDISDNDNKKLPAVSTTEPEKIKTPECLLYLGLAPRSDDEEEDEYQPVKEISDLGADLESSGRKRRRRSIFDNTEYKTRDRKREKREKKRARRRETECKDPNDELQFTKPRVYECDCCFKIFFHKVFYRRHMIRHIDRNPRCENCNQIFLSKIAKRYHRAQCRR</sequence>
<proteinExistence type="predicted"/>
<evidence type="ECO:0000256" key="1">
    <source>
        <dbReference type="PROSITE-ProRule" id="PRU00042"/>
    </source>
</evidence>
<evidence type="ECO:0000313" key="4">
    <source>
        <dbReference type="EMBL" id="KAK2582385.1"/>
    </source>
</evidence>
<feature type="region of interest" description="Disordered" evidence="2">
    <location>
        <begin position="1"/>
        <end position="28"/>
    </location>
</feature>
<dbReference type="Proteomes" id="UP001258017">
    <property type="component" value="Unassembled WGS sequence"/>
</dbReference>
<name>A0AAD9RMT3_9HYME</name>
<keyword evidence="1" id="KW-0863">Zinc-finger</keyword>
<dbReference type="GO" id="GO:0008270">
    <property type="term" value="F:zinc ion binding"/>
    <property type="evidence" value="ECO:0007669"/>
    <property type="project" value="UniProtKB-KW"/>
</dbReference>
<evidence type="ECO:0000313" key="5">
    <source>
        <dbReference type="Proteomes" id="UP001258017"/>
    </source>
</evidence>
<keyword evidence="1" id="KW-0479">Metal-binding</keyword>
<keyword evidence="5" id="KW-1185">Reference proteome</keyword>
<protein>
    <recommendedName>
        <fullName evidence="3">C2H2-type domain-containing protein</fullName>
    </recommendedName>
</protein>
<dbReference type="AlphaFoldDB" id="A0AAD9RMT3"/>
<dbReference type="EMBL" id="JAIFRP010000031">
    <property type="protein sequence ID" value="KAK2582385.1"/>
    <property type="molecule type" value="Genomic_DNA"/>
</dbReference>
<dbReference type="InterPro" id="IPR013087">
    <property type="entry name" value="Znf_C2H2_type"/>
</dbReference>
<dbReference type="PROSITE" id="PS50157">
    <property type="entry name" value="ZINC_FINGER_C2H2_2"/>
    <property type="match status" value="1"/>
</dbReference>
<reference evidence="4" key="1">
    <citation type="submission" date="2021-08" db="EMBL/GenBank/DDBJ databases">
        <authorList>
            <person name="Misof B."/>
            <person name="Oliver O."/>
            <person name="Podsiadlowski L."/>
            <person name="Donath A."/>
            <person name="Peters R."/>
            <person name="Mayer C."/>
            <person name="Rust J."/>
            <person name="Gunkel S."/>
            <person name="Lesny P."/>
            <person name="Martin S."/>
            <person name="Oeyen J.P."/>
            <person name="Petersen M."/>
            <person name="Panagiotis P."/>
            <person name="Wilbrandt J."/>
            <person name="Tanja T."/>
        </authorList>
    </citation>
    <scope>NUCLEOTIDE SEQUENCE</scope>
    <source>
        <strain evidence="4">GBR_01_08_01A</strain>
        <tissue evidence="4">Thorax + abdomen</tissue>
    </source>
</reference>